<dbReference type="Pfam" id="PF03446">
    <property type="entry name" value="NAD_binding_2"/>
    <property type="match status" value="1"/>
</dbReference>
<organism evidence="5 6">
    <name type="scientific">Marinactinospora rubrisoli</name>
    <dbReference type="NCBI Taxonomy" id="2715399"/>
    <lineage>
        <taxon>Bacteria</taxon>
        <taxon>Bacillati</taxon>
        <taxon>Actinomycetota</taxon>
        <taxon>Actinomycetes</taxon>
        <taxon>Streptosporangiales</taxon>
        <taxon>Nocardiopsidaceae</taxon>
        <taxon>Marinactinospora</taxon>
    </lineage>
</organism>
<dbReference type="RefSeq" id="WP_379871123.1">
    <property type="nucleotide sequence ID" value="NZ_JBHTBH010000005.1"/>
</dbReference>
<accession>A0ABW2KGK2</accession>
<dbReference type="EC" id="1.1.-.-" evidence="5"/>
<evidence type="ECO:0000256" key="1">
    <source>
        <dbReference type="ARBA" id="ARBA00009080"/>
    </source>
</evidence>
<dbReference type="InterPro" id="IPR036291">
    <property type="entry name" value="NAD(P)-bd_dom_sf"/>
</dbReference>
<dbReference type="EMBL" id="JBHTBH010000005">
    <property type="protein sequence ID" value="MFC7328464.1"/>
    <property type="molecule type" value="Genomic_DNA"/>
</dbReference>
<dbReference type="InterPro" id="IPR006115">
    <property type="entry name" value="6PGDH_NADP-bd"/>
</dbReference>
<dbReference type="InterPro" id="IPR015815">
    <property type="entry name" value="HIBADH-related"/>
</dbReference>
<keyword evidence="2 5" id="KW-0560">Oxidoreductase</keyword>
<dbReference type="Gene3D" id="3.40.50.720">
    <property type="entry name" value="NAD(P)-binding Rossmann-like Domain"/>
    <property type="match status" value="1"/>
</dbReference>
<sequence>MTESSGSPIAVLGLGAMGRALASAFLEGGHRVAVWNRTPGKETELVAAGATAAATAGEAVRASRLVVVCLLDHTSVHDVLDPLAADLAGRAVVNLTSTAPNEARELAAWAERHGIDYLDGGIMATPPMIGRPGSSLLYSGSKTVFEEHTPALKLMGTADYFGEDAGLASLYDFALLSGMYLMFAGFTHGAAMVRSAGVSAAEFAERAVPWITAMAQTIPMATAAIDSGDYTTDVQSLDFNKAAVDAIVRASRDAGVGLDVIAPVKALIDRQVADGHGAEAFDRIFEGIRPLTPSPVR</sequence>
<dbReference type="PANTHER" id="PTHR43580">
    <property type="entry name" value="OXIDOREDUCTASE GLYR1-RELATED"/>
    <property type="match status" value="1"/>
</dbReference>
<dbReference type="InterPro" id="IPR051265">
    <property type="entry name" value="HIBADH-related_NP60_sf"/>
</dbReference>
<evidence type="ECO:0000256" key="2">
    <source>
        <dbReference type="ARBA" id="ARBA00023002"/>
    </source>
</evidence>
<dbReference type="InterPro" id="IPR048666">
    <property type="entry name" value="RedAm-like_C"/>
</dbReference>
<name>A0ABW2KGK2_9ACTN</name>
<evidence type="ECO:0000313" key="6">
    <source>
        <dbReference type="Proteomes" id="UP001596540"/>
    </source>
</evidence>
<dbReference type="Gene3D" id="1.10.1040.10">
    <property type="entry name" value="N-(1-d-carboxylethyl)-l-norvaline Dehydrogenase, domain 2"/>
    <property type="match status" value="1"/>
</dbReference>
<proteinExistence type="inferred from homology"/>
<dbReference type="PIRSF" id="PIRSF000103">
    <property type="entry name" value="HIBADH"/>
    <property type="match status" value="1"/>
</dbReference>
<gene>
    <name evidence="5" type="ORF">ACFQRF_11995</name>
</gene>
<feature type="domain" description="NADPH-dependent reductive aminase-like C-terminal" evidence="4">
    <location>
        <begin position="164"/>
        <end position="289"/>
    </location>
</feature>
<dbReference type="GO" id="GO:0016491">
    <property type="term" value="F:oxidoreductase activity"/>
    <property type="evidence" value="ECO:0007669"/>
    <property type="project" value="UniProtKB-KW"/>
</dbReference>
<evidence type="ECO:0000259" key="4">
    <source>
        <dbReference type="Pfam" id="PF21761"/>
    </source>
</evidence>
<comment type="similarity">
    <text evidence="1">Belongs to the HIBADH-related family.</text>
</comment>
<dbReference type="InterPro" id="IPR013328">
    <property type="entry name" value="6PGD_dom2"/>
</dbReference>
<protein>
    <submittedName>
        <fullName evidence="5">NAD(P)-dependent oxidoreductase</fullName>
        <ecNumber evidence="5">1.1.-.-</ecNumber>
    </submittedName>
</protein>
<evidence type="ECO:0000313" key="5">
    <source>
        <dbReference type="EMBL" id="MFC7328464.1"/>
    </source>
</evidence>
<dbReference type="PANTHER" id="PTHR43580:SF2">
    <property type="entry name" value="CYTOKINE-LIKE NUCLEAR FACTOR N-PAC"/>
    <property type="match status" value="1"/>
</dbReference>
<evidence type="ECO:0000259" key="3">
    <source>
        <dbReference type="Pfam" id="PF03446"/>
    </source>
</evidence>
<dbReference type="Pfam" id="PF21761">
    <property type="entry name" value="RedAm-like_C"/>
    <property type="match status" value="1"/>
</dbReference>
<feature type="domain" description="6-phosphogluconate dehydrogenase NADP-binding" evidence="3">
    <location>
        <begin position="9"/>
        <end position="157"/>
    </location>
</feature>
<dbReference type="SUPFAM" id="SSF51735">
    <property type="entry name" value="NAD(P)-binding Rossmann-fold domains"/>
    <property type="match status" value="1"/>
</dbReference>
<comment type="caution">
    <text evidence="5">The sequence shown here is derived from an EMBL/GenBank/DDBJ whole genome shotgun (WGS) entry which is preliminary data.</text>
</comment>
<keyword evidence="6" id="KW-1185">Reference proteome</keyword>
<reference evidence="6" key="1">
    <citation type="journal article" date="2019" name="Int. J. Syst. Evol. Microbiol.">
        <title>The Global Catalogue of Microorganisms (GCM) 10K type strain sequencing project: providing services to taxonomists for standard genome sequencing and annotation.</title>
        <authorList>
            <consortium name="The Broad Institute Genomics Platform"/>
            <consortium name="The Broad Institute Genome Sequencing Center for Infectious Disease"/>
            <person name="Wu L."/>
            <person name="Ma J."/>
        </authorList>
    </citation>
    <scope>NUCLEOTIDE SEQUENCE [LARGE SCALE GENOMIC DNA]</scope>
    <source>
        <strain evidence="6">CGMCC 4.7382</strain>
    </source>
</reference>
<dbReference type="Proteomes" id="UP001596540">
    <property type="component" value="Unassembled WGS sequence"/>
</dbReference>